<dbReference type="Proteomes" id="UP000019249">
    <property type="component" value="Unassembled WGS sequence"/>
</dbReference>
<dbReference type="InterPro" id="IPR013094">
    <property type="entry name" value="AB_hydrolase_3"/>
</dbReference>
<dbReference type="Gene3D" id="3.40.50.1820">
    <property type="entry name" value="alpha/beta hydrolase"/>
    <property type="match status" value="1"/>
</dbReference>
<evidence type="ECO:0000313" key="3">
    <source>
        <dbReference type="EMBL" id="EUJ31351.1"/>
    </source>
</evidence>
<sequence length="314" mass="35328">MTNRISLEKEALDVCKATEKPPFLYQLPVDQAREALEDLQKQPVVKQAANIENRSMDLGEHGQINVRIVKPENSTGVLPIILYVHGAGWVLGSADTHDKLVRELAVRTNSVVFVPEYDRSPEAKYPTAIEQCYAVLLKIAENSSKEAWNTERIVIAGDSVGGNMATILTMLAKDRKGPKIAKQLLYYPVTNHAFDTESYDEFETDYYLTKEAMKWFWGNYLPKDQNAQIKTISPLQATKDDLKDLPPAMILTGEADVLRDEGEAYARRLRDAGVPVTQVRFQGMIHDFVMLNSLDQAHATRAAMTLSTEWVKED</sequence>
<proteinExistence type="predicted"/>
<comment type="caution">
    <text evidence="3">The sequence shown here is derived from an EMBL/GenBank/DDBJ whole genome shotgun (WGS) entry which is preliminary data.</text>
</comment>
<dbReference type="RefSeq" id="WP_036097398.1">
    <property type="nucleotide sequence ID" value="NZ_AODF01000018.1"/>
</dbReference>
<accession>A0ABP3AYR6</accession>
<dbReference type="SUPFAM" id="SSF53474">
    <property type="entry name" value="alpha/beta-Hydrolases"/>
    <property type="match status" value="1"/>
</dbReference>
<dbReference type="PANTHER" id="PTHR48081:SF8">
    <property type="entry name" value="ALPHA_BETA HYDROLASE FOLD-3 DOMAIN-CONTAINING PROTEIN-RELATED"/>
    <property type="match status" value="1"/>
</dbReference>
<feature type="domain" description="Alpha/beta hydrolase fold-3" evidence="2">
    <location>
        <begin position="81"/>
        <end position="289"/>
    </location>
</feature>
<keyword evidence="1" id="KW-0378">Hydrolase</keyword>
<organism evidence="3 4">
    <name type="scientific">Listeria floridensis FSL S10-1187</name>
    <dbReference type="NCBI Taxonomy" id="1265817"/>
    <lineage>
        <taxon>Bacteria</taxon>
        <taxon>Bacillati</taxon>
        <taxon>Bacillota</taxon>
        <taxon>Bacilli</taxon>
        <taxon>Bacillales</taxon>
        <taxon>Listeriaceae</taxon>
        <taxon>Listeria</taxon>
    </lineage>
</organism>
<dbReference type="Pfam" id="PF07859">
    <property type="entry name" value="Abhydrolase_3"/>
    <property type="match status" value="1"/>
</dbReference>
<keyword evidence="4" id="KW-1185">Reference proteome</keyword>
<evidence type="ECO:0000259" key="2">
    <source>
        <dbReference type="Pfam" id="PF07859"/>
    </source>
</evidence>
<gene>
    <name evidence="3" type="ORF">MFLO_09012</name>
</gene>
<dbReference type="InterPro" id="IPR029058">
    <property type="entry name" value="AB_hydrolase_fold"/>
</dbReference>
<dbReference type="PANTHER" id="PTHR48081">
    <property type="entry name" value="AB HYDROLASE SUPERFAMILY PROTEIN C4A8.06C"/>
    <property type="match status" value="1"/>
</dbReference>
<protein>
    <submittedName>
        <fullName evidence="3">Lipase</fullName>
    </submittedName>
</protein>
<evidence type="ECO:0000313" key="4">
    <source>
        <dbReference type="Proteomes" id="UP000019249"/>
    </source>
</evidence>
<reference evidence="3 4" key="1">
    <citation type="journal article" date="2014" name="Int. J. Syst. Evol. Microbiol.">
        <title>Listeria floridensis sp. nov., Listeria aquatica sp. nov., Listeria cornellensis sp. nov., Listeria riparia sp. nov. and Listeria grandensis sp. nov., from agricultural and natural environments.</title>
        <authorList>
            <person name="den Bakker H.C."/>
            <person name="Warchocki S."/>
            <person name="Wright E.M."/>
            <person name="Allred A.F."/>
            <person name="Ahlstrom C."/>
            <person name="Manuel C.S."/>
            <person name="Stasiewicz M.J."/>
            <person name="Burrell A."/>
            <person name="Roof S."/>
            <person name="Strawn L."/>
            <person name="Fortes E.D."/>
            <person name="Nightingale K.K."/>
            <person name="Kephart D."/>
            <person name="Wiedmann M."/>
        </authorList>
    </citation>
    <scope>NUCLEOTIDE SEQUENCE [LARGE SCALE GENOMIC DNA]</scope>
    <source>
        <strain evidence="3 4">FSL S10-1187</strain>
    </source>
</reference>
<dbReference type="EMBL" id="AODF01000018">
    <property type="protein sequence ID" value="EUJ31351.1"/>
    <property type="molecule type" value="Genomic_DNA"/>
</dbReference>
<evidence type="ECO:0000256" key="1">
    <source>
        <dbReference type="ARBA" id="ARBA00022801"/>
    </source>
</evidence>
<dbReference type="InterPro" id="IPR050300">
    <property type="entry name" value="GDXG_lipolytic_enzyme"/>
</dbReference>
<name>A0ABP3AYR6_9LIST</name>